<name>A0A1U7NGU6_9FIRM</name>
<sequence length="141" mass="16066">MSPEEFYEAMQESMAHQINVELSKSLSPEDIQTGYSHKVKTTTKNGTRTTRFAVVKAIPGKEMVISHHSQDARSKTSYKIFPDPAGLKLVFEQNTEYLNSDVKPSGIRLRITDILSIGKINRQLTDLEMKIEKKRKKKKAQ</sequence>
<protein>
    <recommendedName>
        <fullName evidence="3">DUF3284 domain-containing protein</fullName>
    </recommendedName>
</protein>
<accession>A0A1U7NGU6</accession>
<keyword evidence="2" id="KW-1185">Reference proteome</keyword>
<proteinExistence type="predicted"/>
<reference evidence="1 2" key="1">
    <citation type="submission" date="2016-11" db="EMBL/GenBank/DDBJ databases">
        <title>Description of two novel members of the family Erysipelotrichaceae: Ileibacterium lipovorans gen. nov., sp. nov. and Dubosiella newyorkensis, gen. nov., sp. nov.</title>
        <authorList>
            <person name="Cox L.M."/>
            <person name="Sohn J."/>
            <person name="Tyrrell K.L."/>
            <person name="Citron D.M."/>
            <person name="Lawson P.A."/>
            <person name="Patel N.B."/>
            <person name="Iizumi T."/>
            <person name="Perez-Perez G.I."/>
            <person name="Goldstein E.J."/>
            <person name="Blaser M.J."/>
        </authorList>
    </citation>
    <scope>NUCLEOTIDE SEQUENCE [LARGE SCALE GENOMIC DNA]</scope>
    <source>
        <strain evidence="1 2">NYU-BL-A3</strain>
    </source>
</reference>
<evidence type="ECO:0000313" key="2">
    <source>
        <dbReference type="Proteomes" id="UP000186341"/>
    </source>
</evidence>
<dbReference type="InterPro" id="IPR021701">
    <property type="entry name" value="DUF3284"/>
</dbReference>
<comment type="caution">
    <text evidence="1">The sequence shown here is derived from an EMBL/GenBank/DDBJ whole genome shotgun (WGS) entry which is preliminary data.</text>
</comment>
<evidence type="ECO:0000313" key="1">
    <source>
        <dbReference type="EMBL" id="OLU40548.1"/>
    </source>
</evidence>
<dbReference type="Proteomes" id="UP000186341">
    <property type="component" value="Unassembled WGS sequence"/>
</dbReference>
<dbReference type="AlphaFoldDB" id="A0A1U7NGU6"/>
<gene>
    <name evidence="1" type="ORF">BO222_04975</name>
</gene>
<dbReference type="EMBL" id="MPJW01000105">
    <property type="protein sequence ID" value="OLU40548.1"/>
    <property type="molecule type" value="Genomic_DNA"/>
</dbReference>
<dbReference type="Pfam" id="PF11687">
    <property type="entry name" value="DUF3284"/>
    <property type="match status" value="1"/>
</dbReference>
<evidence type="ECO:0008006" key="3">
    <source>
        <dbReference type="Google" id="ProtNLM"/>
    </source>
</evidence>
<organism evidence="1 2">
    <name type="scientific">Ileibacterium valens</name>
    <dbReference type="NCBI Taxonomy" id="1862668"/>
    <lineage>
        <taxon>Bacteria</taxon>
        <taxon>Bacillati</taxon>
        <taxon>Bacillota</taxon>
        <taxon>Erysipelotrichia</taxon>
        <taxon>Erysipelotrichales</taxon>
        <taxon>Erysipelotrichaceae</taxon>
        <taxon>Ileibacterium</taxon>
    </lineage>
</organism>